<name>A0A2S0K6C5_LYSSH</name>
<gene>
    <name evidence="2" type="ORF">LS41612_22440</name>
    <name evidence="3" type="ORF">NCTC10338_00153</name>
</gene>
<protein>
    <submittedName>
        <fullName evidence="3">Ribonuclease phage-like protein</fullName>
    </submittedName>
</protein>
<dbReference type="Proteomes" id="UP000255295">
    <property type="component" value="Unassembled WGS sequence"/>
</dbReference>
<proteinExistence type="predicted"/>
<reference evidence="2" key="1">
    <citation type="submission" date="2017-03" db="EMBL/GenBank/DDBJ databases">
        <title>The whole genome sequencing and assembly of Lysinibacillus sphaericus DSM 28T strain.</title>
        <authorList>
            <person name="Lee Y.-J."/>
            <person name="Yi H."/>
            <person name="Bahn Y.-S."/>
            <person name="Kim J.F."/>
            <person name="Lee D.-W."/>
        </authorList>
    </citation>
    <scope>NUCLEOTIDE SEQUENCE [LARGE SCALE GENOMIC DNA]</scope>
    <source>
        <strain evidence="2">DSM 28</strain>
    </source>
</reference>
<dbReference type="Proteomes" id="UP000238825">
    <property type="component" value="Chromosome"/>
</dbReference>
<sequence>MKINLDKLKELVEAGDVSAIEKHVLEESLEKGDLSLAVKANKDVKSEFESERDKYHSKALETWKSNNLETLIEEEVNKRNPQETPEQKTIRELKERLDAQEKEAKRSAMKETALTYATDKGYDVKFATKWIDKLLGDDETVTNTTLDEFKTDFDAVVQAQVDSKFKELGRDIDKPGGGSSSVTNLSELASAANIRK</sequence>
<dbReference type="EMBL" id="CP019980">
    <property type="protein sequence ID" value="AVK98849.1"/>
    <property type="molecule type" value="Genomic_DNA"/>
</dbReference>
<dbReference type="AlphaFoldDB" id="A0A2S0K6C5"/>
<dbReference type="EMBL" id="UFSZ01000001">
    <property type="protein sequence ID" value="SUV15134.1"/>
    <property type="molecule type" value="Genomic_DNA"/>
</dbReference>
<organism evidence="2">
    <name type="scientific">Lysinibacillus sphaericus</name>
    <name type="common">Bacillus sphaericus</name>
    <dbReference type="NCBI Taxonomy" id="1421"/>
    <lineage>
        <taxon>Bacteria</taxon>
        <taxon>Bacillati</taxon>
        <taxon>Bacillota</taxon>
        <taxon>Bacilli</taxon>
        <taxon>Bacillales</taxon>
        <taxon>Bacillaceae</taxon>
        <taxon>Lysinibacillus</taxon>
    </lineage>
</organism>
<dbReference type="Pfam" id="PF14265">
    <property type="entry name" value="DUF4355"/>
    <property type="match status" value="1"/>
</dbReference>
<evidence type="ECO:0000313" key="2">
    <source>
        <dbReference type="EMBL" id="AVK98849.1"/>
    </source>
</evidence>
<dbReference type="InterPro" id="IPR025580">
    <property type="entry name" value="Gp46"/>
</dbReference>
<dbReference type="GeneID" id="48278968"/>
<evidence type="ECO:0000313" key="4">
    <source>
        <dbReference type="Proteomes" id="UP000255295"/>
    </source>
</evidence>
<reference evidence="3 4" key="2">
    <citation type="submission" date="2018-06" db="EMBL/GenBank/DDBJ databases">
        <authorList>
            <consortium name="Pathogen Informatics"/>
            <person name="Doyle S."/>
        </authorList>
    </citation>
    <scope>NUCLEOTIDE SEQUENCE [LARGE SCALE GENOMIC DNA]</scope>
    <source>
        <strain evidence="3 4">NCTC10338</strain>
    </source>
</reference>
<accession>A0A2S0K6C5</accession>
<feature type="region of interest" description="Disordered" evidence="1">
    <location>
        <begin position="168"/>
        <end position="196"/>
    </location>
</feature>
<evidence type="ECO:0000313" key="3">
    <source>
        <dbReference type="EMBL" id="SUV15134.1"/>
    </source>
</evidence>
<dbReference type="RefSeq" id="WP_024362662.1">
    <property type="nucleotide sequence ID" value="NZ_BJNS01000014.1"/>
</dbReference>
<evidence type="ECO:0000256" key="1">
    <source>
        <dbReference type="SAM" id="MobiDB-lite"/>
    </source>
</evidence>